<dbReference type="OrthoDB" id="437973at2759"/>
<accession>T0S0X8</accession>
<dbReference type="Proteomes" id="UP000001744">
    <property type="component" value="Unassembled WGS sequence"/>
</dbReference>
<dbReference type="PANTHER" id="PTHR13491">
    <property type="entry name" value="ZCCHC10 PROTEIN"/>
    <property type="match status" value="1"/>
</dbReference>
<dbReference type="VEuPathDB" id="FungiDB:SJAG_06431"/>
<feature type="region of interest" description="Disordered" evidence="1">
    <location>
        <begin position="38"/>
        <end position="67"/>
    </location>
</feature>
<dbReference type="PANTHER" id="PTHR13491:SF0">
    <property type="entry name" value="ZINC FINGER CCHC DOMAIN-CONTAINING PROTEIN 10"/>
    <property type="match status" value="1"/>
</dbReference>
<sequence length="128" mass="15066">MKRIQRDSGSQAVCQKCFEHGHYTYQCKNERVYKKRPSRTQQFASILKKTKTKREEEQQSRENITKEQRNLLADELLRENLTEKFGLDYANERPLSTNTRSRSKSISSMSSYTSGDYTPSPEESPRYN</sequence>
<feature type="compositionally biased region" description="Low complexity" evidence="1">
    <location>
        <begin position="96"/>
        <end position="114"/>
    </location>
</feature>
<dbReference type="EMBL" id="KE651168">
    <property type="protein sequence ID" value="EQC52972.1"/>
    <property type="molecule type" value="Genomic_DNA"/>
</dbReference>
<proteinExistence type="predicted"/>
<gene>
    <name evidence="2" type="ORF">SJAG_06431</name>
</gene>
<feature type="compositionally biased region" description="Basic and acidic residues" evidence="1">
    <location>
        <begin position="53"/>
        <end position="67"/>
    </location>
</feature>
<organism evidence="2 3">
    <name type="scientific">Schizosaccharomyces japonicus (strain yFS275 / FY16936)</name>
    <name type="common">Fission yeast</name>
    <dbReference type="NCBI Taxonomy" id="402676"/>
    <lineage>
        <taxon>Eukaryota</taxon>
        <taxon>Fungi</taxon>
        <taxon>Dikarya</taxon>
        <taxon>Ascomycota</taxon>
        <taxon>Taphrinomycotina</taxon>
        <taxon>Schizosaccharomycetes</taxon>
        <taxon>Schizosaccharomycetales</taxon>
        <taxon>Schizosaccharomycetaceae</taxon>
        <taxon>Schizosaccharomyces</taxon>
    </lineage>
</organism>
<dbReference type="JaponicusDB" id="SJAG_06431"/>
<dbReference type="GeneID" id="22831133"/>
<name>T0S0X8_SCHJY</name>
<evidence type="ECO:0000313" key="3">
    <source>
        <dbReference type="Proteomes" id="UP000001744"/>
    </source>
</evidence>
<dbReference type="HOGENOM" id="CLU_1960855_0_0_1"/>
<evidence type="ECO:0000256" key="1">
    <source>
        <dbReference type="SAM" id="MobiDB-lite"/>
    </source>
</evidence>
<evidence type="ECO:0000313" key="2">
    <source>
        <dbReference type="EMBL" id="EQC52972.1"/>
    </source>
</evidence>
<protein>
    <submittedName>
        <fullName evidence="2">Uncharacterized protein</fullName>
    </submittedName>
</protein>
<keyword evidence="3" id="KW-1185">Reference proteome</keyword>
<reference evidence="2 3" key="1">
    <citation type="journal article" date="2011" name="Science">
        <title>Comparative functional genomics of the fission yeasts.</title>
        <authorList>
            <person name="Rhind N."/>
            <person name="Chen Z."/>
            <person name="Yassour M."/>
            <person name="Thompson D.A."/>
            <person name="Haas B.J."/>
            <person name="Habib N."/>
            <person name="Wapinski I."/>
            <person name="Roy S."/>
            <person name="Lin M.F."/>
            <person name="Heiman D.I."/>
            <person name="Young S.K."/>
            <person name="Furuya K."/>
            <person name="Guo Y."/>
            <person name="Pidoux A."/>
            <person name="Chen H.M."/>
            <person name="Robbertse B."/>
            <person name="Goldberg J.M."/>
            <person name="Aoki K."/>
            <person name="Bayne E.H."/>
            <person name="Berlin A.M."/>
            <person name="Desjardins C.A."/>
            <person name="Dobbs E."/>
            <person name="Dukaj L."/>
            <person name="Fan L."/>
            <person name="FitzGerald M.G."/>
            <person name="French C."/>
            <person name="Gujja S."/>
            <person name="Hansen K."/>
            <person name="Keifenheim D."/>
            <person name="Levin J.Z."/>
            <person name="Mosher R.A."/>
            <person name="Mueller C.A."/>
            <person name="Pfiffner J."/>
            <person name="Priest M."/>
            <person name="Russ C."/>
            <person name="Smialowska A."/>
            <person name="Swoboda P."/>
            <person name="Sykes S.M."/>
            <person name="Vaughn M."/>
            <person name="Vengrova S."/>
            <person name="Yoder R."/>
            <person name="Zeng Q."/>
            <person name="Allshire R."/>
            <person name="Baulcombe D."/>
            <person name="Birren B.W."/>
            <person name="Brown W."/>
            <person name="Ekwall K."/>
            <person name="Kellis M."/>
            <person name="Leatherwood J."/>
            <person name="Levin H."/>
            <person name="Margalit H."/>
            <person name="Martienssen R."/>
            <person name="Nieduszynski C.A."/>
            <person name="Spatafora J.W."/>
            <person name="Friedman N."/>
            <person name="Dalgaard J.Z."/>
            <person name="Baumann P."/>
            <person name="Niki H."/>
            <person name="Regev A."/>
            <person name="Nusbaum C."/>
        </authorList>
    </citation>
    <scope>NUCLEOTIDE SEQUENCE [LARGE SCALE GENOMIC DNA]</scope>
    <source>
        <strain evidence="3">yFS275 / FY16936</strain>
    </source>
</reference>
<dbReference type="Pfam" id="PF13917">
    <property type="entry name" value="zf-CCHC_3"/>
    <property type="match status" value="1"/>
</dbReference>
<feature type="region of interest" description="Disordered" evidence="1">
    <location>
        <begin position="87"/>
        <end position="128"/>
    </location>
</feature>
<dbReference type="InterPro" id="IPR039715">
    <property type="entry name" value="ZCCHC10"/>
</dbReference>
<dbReference type="RefSeq" id="XP_011049059.1">
    <property type="nucleotide sequence ID" value="XM_011050757.1"/>
</dbReference>
<dbReference type="eggNOG" id="ENOG502SE1T">
    <property type="taxonomic scope" value="Eukaryota"/>
</dbReference>
<dbReference type="AlphaFoldDB" id="T0S0X8"/>